<accession>A0ACB9VSS2</accession>
<comment type="caution">
    <text evidence="1">The sequence shown here is derived from an EMBL/GenBank/DDBJ whole genome shotgun (WGS) entry which is preliminary data.</text>
</comment>
<sequence>MKLTHSQDASEKEDVGCEISPEEEPQQQPETLESTDERVSHRDTDESMSIGELQIEVLDDLMGNVEDPRGERKNAPAELKEQELSAEVESSTRVEYKRLSQGTKDSIIAGNTAALEVIESGLDEMFIERFGEDLISGIWEEVFGRRNLASHRDTDIVEGIAGKQAVKPDITLFEKDFNDALFLIELPTDQTLATETQSSPSLTESARRSTKDQEHFTQAKERSVTCQETSRHIERFGEYLIGEIWDEVFGRREQASKGRTDIVDRTSELAAFFALYTFSLCWWFYKWKTHRVTTNKGMVGLAES</sequence>
<gene>
    <name evidence="1" type="ORF">KUCAC02_006440</name>
</gene>
<protein>
    <submittedName>
        <fullName evidence="1">Uncharacterized protein</fullName>
    </submittedName>
</protein>
<evidence type="ECO:0000313" key="2">
    <source>
        <dbReference type="Proteomes" id="UP001057452"/>
    </source>
</evidence>
<keyword evidence="2" id="KW-1185">Reference proteome</keyword>
<evidence type="ECO:0000313" key="1">
    <source>
        <dbReference type="EMBL" id="KAI4802869.1"/>
    </source>
</evidence>
<dbReference type="EMBL" id="CM043807">
    <property type="protein sequence ID" value="KAI4802869.1"/>
    <property type="molecule type" value="Genomic_DNA"/>
</dbReference>
<name>A0ACB9VSS2_CHAAC</name>
<dbReference type="Proteomes" id="UP001057452">
    <property type="component" value="Chromosome 23"/>
</dbReference>
<proteinExistence type="predicted"/>
<organism evidence="1 2">
    <name type="scientific">Chaenocephalus aceratus</name>
    <name type="common">Blackfin icefish</name>
    <name type="synonym">Chaenichthys aceratus</name>
    <dbReference type="NCBI Taxonomy" id="36190"/>
    <lineage>
        <taxon>Eukaryota</taxon>
        <taxon>Metazoa</taxon>
        <taxon>Chordata</taxon>
        <taxon>Craniata</taxon>
        <taxon>Vertebrata</taxon>
        <taxon>Euteleostomi</taxon>
        <taxon>Actinopterygii</taxon>
        <taxon>Neopterygii</taxon>
        <taxon>Teleostei</taxon>
        <taxon>Neoteleostei</taxon>
        <taxon>Acanthomorphata</taxon>
        <taxon>Eupercaria</taxon>
        <taxon>Perciformes</taxon>
        <taxon>Notothenioidei</taxon>
        <taxon>Channichthyidae</taxon>
        <taxon>Chaenocephalus</taxon>
    </lineage>
</organism>
<reference evidence="1" key="1">
    <citation type="submission" date="2022-05" db="EMBL/GenBank/DDBJ databases">
        <title>Chromosome-level genome of Chaenocephalus aceratus.</title>
        <authorList>
            <person name="Park H."/>
        </authorList>
    </citation>
    <scope>NUCLEOTIDE SEQUENCE</scope>
    <source>
        <strain evidence="1">KU_202001</strain>
    </source>
</reference>